<sequence length="79" mass="8008">MKAKLQNLKSIATRAAAGAVALVCAGIAHAQTAPSMDQLTGQVSFAEVLVGVFAIGGLLAALYASIKGVRIVLGMIRGR</sequence>
<feature type="transmembrane region" description="Helical" evidence="1">
    <location>
        <begin position="46"/>
        <end position="66"/>
    </location>
</feature>
<comment type="caution">
    <text evidence="3">The sequence shown here is derived from an EMBL/GenBank/DDBJ whole genome shotgun (WGS) entry which is preliminary data.</text>
</comment>
<dbReference type="RefSeq" id="WP_018005391.1">
    <property type="nucleotide sequence ID" value="NZ_AQUR01000088.1"/>
</dbReference>
<dbReference type="EMBL" id="OFTC01000011">
    <property type="protein sequence ID" value="SOZ35597.1"/>
    <property type="molecule type" value="Genomic_DNA"/>
</dbReference>
<name>A0ABY1UZ71_9BURK</name>
<reference evidence="3 4" key="1">
    <citation type="submission" date="2018-01" db="EMBL/GenBank/DDBJ databases">
        <authorList>
            <person name="Clerissi C."/>
        </authorList>
    </citation>
    <scope>NUCLEOTIDE SEQUENCE [LARGE SCALE GENOMIC DNA]</scope>
    <source>
        <strain evidence="3">Cupriavidus taiwanensis STM 6082</strain>
    </source>
</reference>
<feature type="signal peptide" evidence="2">
    <location>
        <begin position="1"/>
        <end position="30"/>
    </location>
</feature>
<accession>A0ABY1UZ71</accession>
<keyword evidence="2" id="KW-0732">Signal</keyword>
<keyword evidence="4" id="KW-1185">Reference proteome</keyword>
<keyword evidence="1" id="KW-1133">Transmembrane helix</keyword>
<dbReference type="Proteomes" id="UP000256710">
    <property type="component" value="Unassembled WGS sequence"/>
</dbReference>
<organism evidence="3 4">
    <name type="scientific">Cupriavidus neocaledonicus</name>
    <dbReference type="NCBI Taxonomy" id="1040979"/>
    <lineage>
        <taxon>Bacteria</taxon>
        <taxon>Pseudomonadati</taxon>
        <taxon>Pseudomonadota</taxon>
        <taxon>Betaproteobacteria</taxon>
        <taxon>Burkholderiales</taxon>
        <taxon>Burkholderiaceae</taxon>
        <taxon>Cupriavidus</taxon>
    </lineage>
</organism>
<feature type="chain" id="PRO_5045620931" description="Phage-related membrane protein" evidence="2">
    <location>
        <begin position="31"/>
        <end position="79"/>
    </location>
</feature>
<evidence type="ECO:0000313" key="3">
    <source>
        <dbReference type="EMBL" id="SOZ35597.1"/>
    </source>
</evidence>
<evidence type="ECO:0008006" key="5">
    <source>
        <dbReference type="Google" id="ProtNLM"/>
    </source>
</evidence>
<evidence type="ECO:0000313" key="4">
    <source>
        <dbReference type="Proteomes" id="UP000256710"/>
    </source>
</evidence>
<evidence type="ECO:0000256" key="1">
    <source>
        <dbReference type="SAM" id="Phobius"/>
    </source>
</evidence>
<keyword evidence="1" id="KW-0812">Transmembrane</keyword>
<keyword evidence="1" id="KW-0472">Membrane</keyword>
<evidence type="ECO:0000256" key="2">
    <source>
        <dbReference type="SAM" id="SignalP"/>
    </source>
</evidence>
<protein>
    <recommendedName>
        <fullName evidence="5">Phage-related membrane protein</fullName>
    </recommendedName>
</protein>
<proteinExistence type="predicted"/>
<gene>
    <name evidence="3" type="ORF">CBM2605_A190100</name>
</gene>